<evidence type="ECO:0000256" key="1">
    <source>
        <dbReference type="ARBA" id="ARBA00010928"/>
    </source>
</evidence>
<evidence type="ECO:0000256" key="4">
    <source>
        <dbReference type="ARBA" id="ARBA00042988"/>
    </source>
</evidence>
<dbReference type="Gene3D" id="3.30.360.10">
    <property type="entry name" value="Dihydrodipicolinate Reductase, domain 2"/>
    <property type="match status" value="1"/>
</dbReference>
<proteinExistence type="inferred from homology"/>
<accession>A0A1A6AHT1</accession>
<dbReference type="PANTHER" id="PTHR22604:SF105">
    <property type="entry name" value="TRANS-1,2-DIHYDROBENZENE-1,2-DIOL DEHYDROGENASE"/>
    <property type="match status" value="1"/>
</dbReference>
<evidence type="ECO:0000256" key="5">
    <source>
        <dbReference type="ARBA" id="ARBA00049233"/>
    </source>
</evidence>
<dbReference type="EMBL" id="KI894027">
    <property type="protein sequence ID" value="OBR89624.1"/>
    <property type="molecule type" value="Genomic_DNA"/>
</dbReference>
<dbReference type="OrthoDB" id="2129491at2759"/>
<dbReference type="PANTHER" id="PTHR22604">
    <property type="entry name" value="OXIDOREDUCTASES"/>
    <property type="match status" value="1"/>
</dbReference>
<dbReference type="InterPro" id="IPR055170">
    <property type="entry name" value="GFO_IDH_MocA-like_dom"/>
</dbReference>
<dbReference type="InterPro" id="IPR036291">
    <property type="entry name" value="NAD(P)-bd_dom_sf"/>
</dbReference>
<dbReference type="InterPro" id="IPR000683">
    <property type="entry name" value="Gfo/Idh/MocA-like_OxRdtase_N"/>
</dbReference>
<protein>
    <recommendedName>
        <fullName evidence="3">D-xylose 1-dehydrogenase (NADP(+), D-xylono-1,5-lactone-forming)</fullName>
        <ecNumber evidence="3">1.1.1.179</ecNumber>
    </recommendedName>
    <alternativeName>
        <fullName evidence="4">D-xylose-NADP dehydrogenase</fullName>
    </alternativeName>
</protein>
<dbReference type="SUPFAM" id="SSF51735">
    <property type="entry name" value="NAD(P)-binding Rossmann-fold domains"/>
    <property type="match status" value="1"/>
</dbReference>
<gene>
    <name evidence="8" type="ORF">I303_01453</name>
</gene>
<dbReference type="InterPro" id="IPR050984">
    <property type="entry name" value="Gfo/Idh/MocA_domain"/>
</dbReference>
<dbReference type="Pfam" id="PF01408">
    <property type="entry name" value="GFO_IDH_MocA"/>
    <property type="match status" value="1"/>
</dbReference>
<keyword evidence="2" id="KW-0560">Oxidoreductase</keyword>
<evidence type="ECO:0000259" key="6">
    <source>
        <dbReference type="Pfam" id="PF01408"/>
    </source>
</evidence>
<dbReference type="Gene3D" id="3.40.50.720">
    <property type="entry name" value="NAD(P)-binding Rossmann-like Domain"/>
    <property type="match status" value="1"/>
</dbReference>
<evidence type="ECO:0000256" key="2">
    <source>
        <dbReference type="ARBA" id="ARBA00023002"/>
    </source>
</evidence>
<evidence type="ECO:0000259" key="7">
    <source>
        <dbReference type="Pfam" id="PF22725"/>
    </source>
</evidence>
<feature type="domain" description="Gfo/Idh/MocA-like oxidoreductase N-terminal" evidence="6">
    <location>
        <begin position="8"/>
        <end position="144"/>
    </location>
</feature>
<evidence type="ECO:0000313" key="8">
    <source>
        <dbReference type="EMBL" id="OBR89624.1"/>
    </source>
</evidence>
<dbReference type="SUPFAM" id="SSF55347">
    <property type="entry name" value="Glyceraldehyde-3-phosphate dehydrogenase-like, C-terminal domain"/>
    <property type="match status" value="1"/>
</dbReference>
<name>A0A1A6AHT1_9TREE</name>
<comment type="catalytic activity">
    <reaction evidence="5">
        <text>D-xylose + NADP(+) = D-xylono-1,5-lactone + NADPH + H(+)</text>
        <dbReference type="Rhea" id="RHEA:22000"/>
        <dbReference type="ChEBI" id="CHEBI:15378"/>
        <dbReference type="ChEBI" id="CHEBI:15867"/>
        <dbReference type="ChEBI" id="CHEBI:53455"/>
        <dbReference type="ChEBI" id="CHEBI:57783"/>
        <dbReference type="ChEBI" id="CHEBI:58349"/>
        <dbReference type="EC" id="1.1.1.179"/>
    </reaction>
</comment>
<evidence type="ECO:0000256" key="3">
    <source>
        <dbReference type="ARBA" id="ARBA00038984"/>
    </source>
</evidence>
<dbReference type="GO" id="GO:0047837">
    <property type="term" value="F:D-xylose 1-dehydrogenase (NADP+) activity"/>
    <property type="evidence" value="ECO:0007669"/>
    <property type="project" value="UniProtKB-EC"/>
</dbReference>
<comment type="similarity">
    <text evidence="1">Belongs to the Gfo/Idh/MocA family.</text>
</comment>
<dbReference type="VEuPathDB" id="FungiDB:I303_01453"/>
<dbReference type="AlphaFoldDB" id="A0A1A6AHT1"/>
<dbReference type="GO" id="GO:0000166">
    <property type="term" value="F:nucleotide binding"/>
    <property type="evidence" value="ECO:0007669"/>
    <property type="project" value="InterPro"/>
</dbReference>
<sequence length="377" mass="41564">MSPFVASWGIIGSGWISSMFVKDLSVQRPDVTDVQHSIAAVGSRDKAKASRFIEDFCANGASAQQADNGVAKPVAFGSYEEVYQHPDVNIIYIGTLNSGHYTDAKAALLAGKHVLVEKPACLNAAEWKDLVRIAGEKQLFLMEGVWTRFLPLAYELQDLLFNKQVIGDVKHVQANFSMAFYNNVPDTHRNFALDTAGGVMYDLGPYTVLCALLALYHHPNNERSKPENVVGHMVKTRTGVDLSTTINMEFPKLEATAILTASFAYNSPKDERCVIIGTKGEIVLNDGLSRLTTLTIKEYDQEPTFRPTQWKAPVVVSKPLPGFGLIYEADAVARSVRDGQLENPRMPHAETSMVLEIFDSVRKANGYVLPEGLEKLL</sequence>
<organism evidence="8">
    <name type="scientific">Kwoniella dejecticola CBS 10117</name>
    <dbReference type="NCBI Taxonomy" id="1296121"/>
    <lineage>
        <taxon>Eukaryota</taxon>
        <taxon>Fungi</taxon>
        <taxon>Dikarya</taxon>
        <taxon>Basidiomycota</taxon>
        <taxon>Agaricomycotina</taxon>
        <taxon>Tremellomycetes</taxon>
        <taxon>Tremellales</taxon>
        <taxon>Cryptococcaceae</taxon>
        <taxon>Kwoniella</taxon>
    </lineage>
</organism>
<dbReference type="STRING" id="1296121.A0A1A6AHT1"/>
<reference evidence="8" key="1">
    <citation type="submission" date="2013-07" db="EMBL/GenBank/DDBJ databases">
        <title>The Genome Sequence of Cryptococcus dejecticola CBS10117.</title>
        <authorList>
            <consortium name="The Broad Institute Genome Sequencing Platform"/>
            <person name="Cuomo C."/>
            <person name="Litvintseva A."/>
            <person name="Chen Y."/>
            <person name="Heitman J."/>
            <person name="Sun S."/>
            <person name="Springer D."/>
            <person name="Dromer F."/>
            <person name="Young S.K."/>
            <person name="Zeng Q."/>
            <person name="Gargeya S."/>
            <person name="Fitzgerald M."/>
            <person name="Abouelleil A."/>
            <person name="Alvarado L."/>
            <person name="Berlin A.M."/>
            <person name="Chapman S.B."/>
            <person name="Dewar J."/>
            <person name="Goldberg J."/>
            <person name="Griggs A."/>
            <person name="Gujja S."/>
            <person name="Hansen M."/>
            <person name="Howarth C."/>
            <person name="Imamovic A."/>
            <person name="Larimer J."/>
            <person name="McCowan C."/>
            <person name="Murphy C."/>
            <person name="Pearson M."/>
            <person name="Priest M."/>
            <person name="Roberts A."/>
            <person name="Saif S."/>
            <person name="Shea T."/>
            <person name="Sykes S."/>
            <person name="Wortman J."/>
            <person name="Nusbaum C."/>
            <person name="Birren B."/>
        </authorList>
    </citation>
    <scope>NUCLEOTIDE SEQUENCE [LARGE SCALE GENOMIC DNA]</scope>
    <source>
        <strain evidence="8">CBS 10117</strain>
    </source>
</reference>
<feature type="domain" description="GFO/IDH/MocA-like oxidoreductase" evidence="7">
    <location>
        <begin position="162"/>
        <end position="282"/>
    </location>
</feature>
<dbReference type="Pfam" id="PF22725">
    <property type="entry name" value="GFO_IDH_MocA_C3"/>
    <property type="match status" value="1"/>
</dbReference>
<dbReference type="EC" id="1.1.1.179" evidence="3"/>